<gene>
    <name evidence="7" type="ORF">UFOPK3773_01709</name>
</gene>
<dbReference type="InterPro" id="IPR012902">
    <property type="entry name" value="N_methyl_site"/>
</dbReference>
<keyword evidence="5 6" id="KW-0472">Membrane</keyword>
<dbReference type="PROSITE" id="PS00409">
    <property type="entry name" value="PROKAR_NTER_METHYL"/>
    <property type="match status" value="1"/>
</dbReference>
<evidence type="ECO:0000256" key="4">
    <source>
        <dbReference type="ARBA" id="ARBA00022989"/>
    </source>
</evidence>
<proteinExistence type="predicted"/>
<keyword evidence="3 6" id="KW-0812">Transmembrane</keyword>
<name>A0A6J7KLC3_9ZZZZ</name>
<dbReference type="AlphaFoldDB" id="A0A6J7KLC3"/>
<keyword evidence="4 6" id="KW-1133">Transmembrane helix</keyword>
<dbReference type="NCBIfam" id="TIGR02532">
    <property type="entry name" value="IV_pilin_GFxxxE"/>
    <property type="match status" value="1"/>
</dbReference>
<dbReference type="InterPro" id="IPR045584">
    <property type="entry name" value="Pilin-like"/>
</dbReference>
<dbReference type="PANTHER" id="PTHR30093">
    <property type="entry name" value="GENERAL SECRETION PATHWAY PROTEIN G"/>
    <property type="match status" value="1"/>
</dbReference>
<evidence type="ECO:0000256" key="6">
    <source>
        <dbReference type="SAM" id="Phobius"/>
    </source>
</evidence>
<feature type="transmembrane region" description="Helical" evidence="6">
    <location>
        <begin position="12"/>
        <end position="37"/>
    </location>
</feature>
<dbReference type="GO" id="GO:0015627">
    <property type="term" value="C:type II protein secretion system complex"/>
    <property type="evidence" value="ECO:0007669"/>
    <property type="project" value="InterPro"/>
</dbReference>
<comment type="subcellular location">
    <subcellularLocation>
        <location evidence="1">Membrane</location>
        <topology evidence="1">Single-pass membrane protein</topology>
    </subcellularLocation>
</comment>
<dbReference type="InterPro" id="IPR002416">
    <property type="entry name" value="T2SS_protein-GspH"/>
</dbReference>
<dbReference type="Gene3D" id="3.30.700.10">
    <property type="entry name" value="Glycoprotein, Type 4 Pilin"/>
    <property type="match status" value="1"/>
</dbReference>
<keyword evidence="2" id="KW-0488">Methylation</keyword>
<accession>A0A6J7KLC3</accession>
<evidence type="ECO:0000256" key="5">
    <source>
        <dbReference type="ARBA" id="ARBA00023136"/>
    </source>
</evidence>
<reference evidence="7" key="1">
    <citation type="submission" date="2020-05" db="EMBL/GenBank/DDBJ databases">
        <authorList>
            <person name="Chiriac C."/>
            <person name="Salcher M."/>
            <person name="Ghai R."/>
            <person name="Kavagutti S V."/>
        </authorList>
    </citation>
    <scope>NUCLEOTIDE SEQUENCE</scope>
</reference>
<evidence type="ECO:0000313" key="7">
    <source>
        <dbReference type="EMBL" id="CAB4956311.1"/>
    </source>
</evidence>
<sequence length="140" mass="14758">MNRRLRAREQEGFTLIELLVVMVIIGILASIAIPTFLNQRQNGYRASMKSDLKNAATFVESAAVNTSGNYTSISGFTVGVGLPTALGSVQSANVTLTTNAVSATDFCLRATHASLPTTEIWYLSKSSGGNPTSTKPVGCA</sequence>
<evidence type="ECO:0000256" key="3">
    <source>
        <dbReference type="ARBA" id="ARBA00022692"/>
    </source>
</evidence>
<dbReference type="GO" id="GO:0016020">
    <property type="term" value="C:membrane"/>
    <property type="evidence" value="ECO:0007669"/>
    <property type="project" value="UniProtKB-SubCell"/>
</dbReference>
<dbReference type="EMBL" id="CAFBNF010000225">
    <property type="protein sequence ID" value="CAB4956311.1"/>
    <property type="molecule type" value="Genomic_DNA"/>
</dbReference>
<dbReference type="PRINTS" id="PR00885">
    <property type="entry name" value="BCTERIALGSPH"/>
</dbReference>
<evidence type="ECO:0000256" key="2">
    <source>
        <dbReference type="ARBA" id="ARBA00022481"/>
    </source>
</evidence>
<dbReference type="SUPFAM" id="SSF54523">
    <property type="entry name" value="Pili subunits"/>
    <property type="match status" value="1"/>
</dbReference>
<protein>
    <submittedName>
        <fullName evidence="7">Unannotated protein</fullName>
    </submittedName>
</protein>
<dbReference type="GO" id="GO:0015628">
    <property type="term" value="P:protein secretion by the type II secretion system"/>
    <property type="evidence" value="ECO:0007669"/>
    <property type="project" value="InterPro"/>
</dbReference>
<organism evidence="7">
    <name type="scientific">freshwater metagenome</name>
    <dbReference type="NCBI Taxonomy" id="449393"/>
    <lineage>
        <taxon>unclassified sequences</taxon>
        <taxon>metagenomes</taxon>
        <taxon>ecological metagenomes</taxon>
    </lineage>
</organism>
<evidence type="ECO:0000256" key="1">
    <source>
        <dbReference type="ARBA" id="ARBA00004167"/>
    </source>
</evidence>
<dbReference type="Pfam" id="PF07963">
    <property type="entry name" value="N_methyl"/>
    <property type="match status" value="1"/>
</dbReference>